<sequence length="852" mass="99431">MNDNVNKVKLWSSISSTEDILPQSNVIQANESQINEKYERFLGVLQKNLDNNQKSTTSLSKVDNFHDKITFPLGLMTQVVDKKYLDSFISHSSFDPNSDTSIKQLAKTDGRLYFYMLLEDLDTYFKAMKDFNYVDDSKSFKVKFRWADLVFNFSPHLNYFEYEGFNKWEESVHKFVSNTETFRAPLVYATDTGEMNNITCALILDRIASVNNLQITSEETNIDCKSINEGLSFNYFKYLERPSSASLYWISNRLDYKFKKNPLTYFNVDNLDYIKLINYNYRIADMAQPSQFLILDDILGTFKVPVNEDSGSHTYYYSYYFRRLQSYIEKLGMNSFPENLNRLFGGINPKKKLRSHQELVRDDNLRSCFPHLNIDTQFIPPIKAPGIMKTERINDSQFEYSLQQVRHMFQSTNSTRDDINYEQSLLEKFSSHIDTNVLNYEDLNFIELDELGLFPSSGYLASQRSKQKSGKYIPQYFQEEVFNYSHRNFDWRFCQGVGISMDQMLFINNRLLRSWFKFTRQLNISSWISGNDYYTLKNWEAYGVLNADTSVNPVNVEISFQSLLRLIKENYNYTILYDGTFDDKNYANAKVLDLGSTAFLLDINPYFTNRKNKQANWQNVVDARLIDIGSGLFININALVKLSWDEETIDEFTNWSGLDQFGLLKLHDNNKSMRINEIIYQCTKQISADQTDRPFPETAIISGESMARSESSNDCVQGLTNNLPKYREEFLKNMSDAVSAGQPPSIYHDKNNNFEYLQYGEQFTVIPVLLDGMIVYIPKSYARHLLINEPPNYKEDRVVNTGYDESIYQTMKEQHAEQMSVLSSFTDDEHVPALEEHALFRNDPRIRNLAYH</sequence>
<dbReference type="GeneID" id="90071755"/>
<gene>
    <name evidence="1" type="ORF">DASC09_011010</name>
</gene>
<proteinExistence type="predicted"/>
<organism evidence="1 2">
    <name type="scientific">Saccharomycopsis crataegensis</name>
    <dbReference type="NCBI Taxonomy" id="43959"/>
    <lineage>
        <taxon>Eukaryota</taxon>
        <taxon>Fungi</taxon>
        <taxon>Dikarya</taxon>
        <taxon>Ascomycota</taxon>
        <taxon>Saccharomycotina</taxon>
        <taxon>Saccharomycetes</taxon>
        <taxon>Saccharomycopsidaceae</taxon>
        <taxon>Saccharomycopsis</taxon>
    </lineage>
</organism>
<dbReference type="AlphaFoldDB" id="A0AAV5QGI6"/>
<evidence type="ECO:0000313" key="1">
    <source>
        <dbReference type="EMBL" id="GMM33776.1"/>
    </source>
</evidence>
<dbReference type="RefSeq" id="XP_064850776.1">
    <property type="nucleotide sequence ID" value="XM_064994704.1"/>
</dbReference>
<protein>
    <submittedName>
        <fullName evidence="1">Uncharacterized protein</fullName>
    </submittedName>
</protein>
<accession>A0AAV5QGI6</accession>
<reference evidence="1 2" key="1">
    <citation type="journal article" date="2023" name="Elife">
        <title>Identification of key yeast species and microbe-microbe interactions impacting larval growth of Drosophila in the wild.</title>
        <authorList>
            <person name="Mure A."/>
            <person name="Sugiura Y."/>
            <person name="Maeda R."/>
            <person name="Honda K."/>
            <person name="Sakurai N."/>
            <person name="Takahashi Y."/>
            <person name="Watada M."/>
            <person name="Katoh T."/>
            <person name="Gotoh A."/>
            <person name="Gotoh Y."/>
            <person name="Taniguchi I."/>
            <person name="Nakamura K."/>
            <person name="Hayashi T."/>
            <person name="Katayama T."/>
            <person name="Uemura T."/>
            <person name="Hattori Y."/>
        </authorList>
    </citation>
    <scope>NUCLEOTIDE SEQUENCE [LARGE SCALE GENOMIC DNA]</scope>
    <source>
        <strain evidence="1 2">SC-9</strain>
    </source>
</reference>
<name>A0AAV5QGI6_9ASCO</name>
<dbReference type="EMBL" id="BTFZ01000002">
    <property type="protein sequence ID" value="GMM33776.1"/>
    <property type="molecule type" value="Genomic_DNA"/>
</dbReference>
<keyword evidence="2" id="KW-1185">Reference proteome</keyword>
<comment type="caution">
    <text evidence="1">The sequence shown here is derived from an EMBL/GenBank/DDBJ whole genome shotgun (WGS) entry which is preliminary data.</text>
</comment>
<evidence type="ECO:0000313" key="2">
    <source>
        <dbReference type="Proteomes" id="UP001360560"/>
    </source>
</evidence>
<dbReference type="Proteomes" id="UP001360560">
    <property type="component" value="Unassembled WGS sequence"/>
</dbReference>